<dbReference type="CDD" id="cd04087">
    <property type="entry name" value="PTPA"/>
    <property type="match status" value="1"/>
</dbReference>
<comment type="function">
    <text evidence="7">PPIases accelerate the folding of proteins. It catalyzes the cis-trans isomerization of proline imidic peptide bonds in oligopeptides.</text>
</comment>
<sequence>MQLPPLPELSTESLGPLPTQLIRTDQDLLEWKKTKGYLNLTLFLSRLNESVVGYSLPLPNESEEQDSEAITATLKLLDQLESWIADIPPLDTPQRFGNRAFISWGDRLKERAPSLLQALLPQTHHATIPFLTPYFLTSFGSFIRLDYGTGHEASFACFLLGLTLIRFFDPVPAEERRLVLRVFERYLRLVWALQDVYRLEPAGSHGVWGLDDYSFLGYIFGSGQLRGHSLNKCPMAKVNYEADVQDSSPSSILKPPLPPTNLFYISITRILQCKQGPFHEHSSQLYSIATGVPRWSKANSGLFKMYDSEVLGKRVVVQHLPLGGLLEWDRPTPRKQDSTSSITPKSEATKAPWAR</sequence>
<dbReference type="Proteomes" id="UP000076798">
    <property type="component" value="Unassembled WGS sequence"/>
</dbReference>
<proteinExistence type="inferred from homology"/>
<evidence type="ECO:0000313" key="9">
    <source>
        <dbReference type="EMBL" id="KZT40006.1"/>
    </source>
</evidence>
<comment type="catalytic activity">
    <reaction evidence="1 7">
        <text>[protein]-peptidylproline (omega=180) = [protein]-peptidylproline (omega=0)</text>
        <dbReference type="Rhea" id="RHEA:16237"/>
        <dbReference type="Rhea" id="RHEA-COMP:10747"/>
        <dbReference type="Rhea" id="RHEA-COMP:10748"/>
        <dbReference type="ChEBI" id="CHEBI:83833"/>
        <dbReference type="ChEBI" id="CHEBI:83834"/>
        <dbReference type="EC" id="5.2.1.8"/>
    </reaction>
</comment>
<dbReference type="GO" id="GO:0007052">
    <property type="term" value="P:mitotic spindle organization"/>
    <property type="evidence" value="ECO:0007669"/>
    <property type="project" value="TreeGrafter"/>
</dbReference>
<evidence type="ECO:0000256" key="2">
    <source>
        <dbReference type="ARBA" id="ARBA00004496"/>
    </source>
</evidence>
<comment type="subcellular location">
    <subcellularLocation>
        <location evidence="2 7">Cytoplasm</location>
    </subcellularLocation>
</comment>
<keyword evidence="4 7" id="KW-0963">Cytoplasm</keyword>
<gene>
    <name evidence="9" type="ORF">SISSUDRAFT_1060663</name>
</gene>
<comment type="similarity">
    <text evidence="3 7">Belongs to the PTPA-type PPIase family.</text>
</comment>
<dbReference type="AlphaFoldDB" id="A0A166EVZ2"/>
<dbReference type="InterPro" id="IPR004327">
    <property type="entry name" value="Phstyr_phstse_ac"/>
</dbReference>
<dbReference type="SUPFAM" id="SSF140984">
    <property type="entry name" value="PTPA-like"/>
    <property type="match status" value="1"/>
</dbReference>
<dbReference type="GO" id="GO:0005737">
    <property type="term" value="C:cytoplasm"/>
    <property type="evidence" value="ECO:0007669"/>
    <property type="project" value="UniProtKB-SubCell"/>
</dbReference>
<dbReference type="Pfam" id="PF03095">
    <property type="entry name" value="PTPA"/>
    <property type="match status" value="1"/>
</dbReference>
<dbReference type="STRING" id="1314776.A0A166EVZ2"/>
<evidence type="ECO:0000256" key="7">
    <source>
        <dbReference type="RuleBase" id="RU361210"/>
    </source>
</evidence>
<keyword evidence="6 7" id="KW-0413">Isomerase</keyword>
<accession>A0A166EVZ2</accession>
<dbReference type="InterPro" id="IPR037218">
    <property type="entry name" value="PTPA_sf"/>
</dbReference>
<evidence type="ECO:0000256" key="6">
    <source>
        <dbReference type="ARBA" id="ARBA00023235"/>
    </source>
</evidence>
<dbReference type="OrthoDB" id="16120at2759"/>
<dbReference type="PIRSF" id="PIRSF016325">
    <property type="entry name" value="Phstyr_phstse_ac"/>
    <property type="match status" value="1"/>
</dbReference>
<feature type="compositionally biased region" description="Basic and acidic residues" evidence="8">
    <location>
        <begin position="327"/>
        <end position="337"/>
    </location>
</feature>
<feature type="region of interest" description="Disordered" evidence="8">
    <location>
        <begin position="327"/>
        <end position="355"/>
    </location>
</feature>
<dbReference type="Gene3D" id="1.20.120.1150">
    <property type="match status" value="1"/>
</dbReference>
<dbReference type="InterPro" id="IPR043170">
    <property type="entry name" value="PTPA_C_lid"/>
</dbReference>
<keyword evidence="5 7" id="KW-0697">Rotamase</keyword>
<evidence type="ECO:0000313" key="10">
    <source>
        <dbReference type="Proteomes" id="UP000076798"/>
    </source>
</evidence>
<dbReference type="GO" id="GO:0005634">
    <property type="term" value="C:nucleus"/>
    <property type="evidence" value="ECO:0007669"/>
    <property type="project" value="TreeGrafter"/>
</dbReference>
<name>A0A166EVZ2_9AGAM</name>
<dbReference type="GO" id="GO:0008160">
    <property type="term" value="F:protein tyrosine phosphatase activator activity"/>
    <property type="evidence" value="ECO:0007669"/>
    <property type="project" value="TreeGrafter"/>
</dbReference>
<protein>
    <recommendedName>
        <fullName evidence="7">Serine/threonine-protein phosphatase 2A activator</fullName>
        <ecNumber evidence="7">5.2.1.8</ecNumber>
    </recommendedName>
    <alternativeName>
        <fullName evidence="7">Phosphotyrosyl phosphatase activator</fullName>
    </alternativeName>
</protein>
<dbReference type="EC" id="5.2.1.8" evidence="7"/>
<keyword evidence="10" id="KW-1185">Reference proteome</keyword>
<dbReference type="GO" id="GO:0003755">
    <property type="term" value="F:peptidyl-prolyl cis-trans isomerase activity"/>
    <property type="evidence" value="ECO:0007669"/>
    <property type="project" value="UniProtKB-KW"/>
</dbReference>
<organism evidence="9 10">
    <name type="scientific">Sistotremastrum suecicum HHB10207 ss-3</name>
    <dbReference type="NCBI Taxonomy" id="1314776"/>
    <lineage>
        <taxon>Eukaryota</taxon>
        <taxon>Fungi</taxon>
        <taxon>Dikarya</taxon>
        <taxon>Basidiomycota</taxon>
        <taxon>Agaricomycotina</taxon>
        <taxon>Agaricomycetes</taxon>
        <taxon>Sistotremastrales</taxon>
        <taxon>Sistotremastraceae</taxon>
        <taxon>Sistotremastrum</taxon>
    </lineage>
</organism>
<evidence type="ECO:0000256" key="3">
    <source>
        <dbReference type="ARBA" id="ARBA00011019"/>
    </source>
</evidence>
<dbReference type="EMBL" id="KV428038">
    <property type="protein sequence ID" value="KZT40006.1"/>
    <property type="molecule type" value="Genomic_DNA"/>
</dbReference>
<evidence type="ECO:0000256" key="4">
    <source>
        <dbReference type="ARBA" id="ARBA00022490"/>
    </source>
</evidence>
<dbReference type="PANTHER" id="PTHR10012">
    <property type="entry name" value="SERINE/THREONINE-PROTEIN PHOSPHATASE 2A REGULATORY SUBUNIT B"/>
    <property type="match status" value="1"/>
</dbReference>
<dbReference type="PANTHER" id="PTHR10012:SF0">
    <property type="entry name" value="SERINE_THREONINE-PROTEIN PHOSPHATASE 2A ACTIVATOR"/>
    <property type="match status" value="1"/>
</dbReference>
<reference evidence="9 10" key="1">
    <citation type="journal article" date="2016" name="Mol. Biol. Evol.">
        <title>Comparative Genomics of Early-Diverging Mushroom-Forming Fungi Provides Insights into the Origins of Lignocellulose Decay Capabilities.</title>
        <authorList>
            <person name="Nagy L.G."/>
            <person name="Riley R."/>
            <person name="Tritt A."/>
            <person name="Adam C."/>
            <person name="Daum C."/>
            <person name="Floudas D."/>
            <person name="Sun H."/>
            <person name="Yadav J.S."/>
            <person name="Pangilinan J."/>
            <person name="Larsson K.H."/>
            <person name="Matsuura K."/>
            <person name="Barry K."/>
            <person name="Labutti K."/>
            <person name="Kuo R."/>
            <person name="Ohm R.A."/>
            <person name="Bhattacharya S.S."/>
            <person name="Shirouzu T."/>
            <person name="Yoshinaga Y."/>
            <person name="Martin F.M."/>
            <person name="Grigoriev I.V."/>
            <person name="Hibbett D.S."/>
        </authorList>
    </citation>
    <scope>NUCLEOTIDE SEQUENCE [LARGE SCALE GENOMIC DNA]</scope>
    <source>
        <strain evidence="9 10">HHB10207 ss-3</strain>
    </source>
</reference>
<evidence type="ECO:0000256" key="8">
    <source>
        <dbReference type="SAM" id="MobiDB-lite"/>
    </source>
</evidence>
<evidence type="ECO:0000256" key="5">
    <source>
        <dbReference type="ARBA" id="ARBA00023110"/>
    </source>
</evidence>
<evidence type="ECO:0000256" key="1">
    <source>
        <dbReference type="ARBA" id="ARBA00000971"/>
    </source>
</evidence>
<dbReference type="GO" id="GO:0000159">
    <property type="term" value="C:protein phosphatase type 2A complex"/>
    <property type="evidence" value="ECO:0007669"/>
    <property type="project" value="TreeGrafter"/>
</dbReference>